<protein>
    <submittedName>
        <fullName evidence="1">Uncharacterized protein</fullName>
    </submittedName>
</protein>
<dbReference type="PRINTS" id="PR00775">
    <property type="entry name" value="HEATSHOCK90"/>
</dbReference>
<evidence type="ECO:0000313" key="1">
    <source>
        <dbReference type="EMBL" id="GAL75710.1"/>
    </source>
</evidence>
<reference evidence="1 2" key="1">
    <citation type="journal article" date="2014" name="Genome Announc.">
        <title>Draft Genome Sequences of Marine Flavobacterium Nonlabens Strains NR17, NR24, NR27, NR32, NR33, and Ara13.</title>
        <authorList>
            <person name="Nakanishi M."/>
            <person name="Meirelles P."/>
            <person name="Suzuki R."/>
            <person name="Takatani N."/>
            <person name="Mino S."/>
            <person name="Suda W."/>
            <person name="Oshima K."/>
            <person name="Hattori M."/>
            <person name="Ohkuma M."/>
            <person name="Hosokawa M."/>
            <person name="Miyashita K."/>
            <person name="Thompson F.L."/>
            <person name="Niwa A."/>
            <person name="Sawabe T."/>
            <person name="Sawabe T."/>
        </authorList>
    </citation>
    <scope>NUCLEOTIDE SEQUENCE [LARGE SCALE GENOMIC DNA]</scope>
    <source>
        <strain evidence="2">JCM19275</strain>
    </source>
</reference>
<dbReference type="InterPro" id="IPR020575">
    <property type="entry name" value="Hsp90_N"/>
</dbReference>
<dbReference type="AlphaFoldDB" id="A0A090WFA7"/>
<evidence type="ECO:0000313" key="2">
    <source>
        <dbReference type="Proteomes" id="UP000029647"/>
    </source>
</evidence>
<organism evidence="1 2">
    <name type="scientific">Nonlabens ulvanivorans</name>
    <name type="common">Persicivirga ulvanivorans</name>
    <dbReference type="NCBI Taxonomy" id="906888"/>
    <lineage>
        <taxon>Bacteria</taxon>
        <taxon>Pseudomonadati</taxon>
        <taxon>Bacteroidota</taxon>
        <taxon>Flavobacteriia</taxon>
        <taxon>Flavobacteriales</taxon>
        <taxon>Flavobacteriaceae</taxon>
        <taxon>Nonlabens</taxon>
    </lineage>
</organism>
<comment type="caution">
    <text evidence="1">The sequence shown here is derived from an EMBL/GenBank/DDBJ whole genome shotgun (WGS) entry which is preliminary data.</text>
</comment>
<sequence>MSLDEIKNYFLSAGASYRKSREWKEMFTNEKGKSKVQRNGRFGIGVLAAFLIGKNISIITKKINSDFGYSFEANLNMDQINISKKNIIDIGTTITIEINEDVFEILSSNKRTYDENVLWTDWYTLSKPKLNISFLGDEIVTYENFDPHYLDTIIPNDWNYLDAKGYNKILWTYSDDYSGRDLVCNGIAIPIEDARYNEKKIIDVGLFSKKPKISIFDNDGVTPPLTLNRNNLSENLDFHEELKKSIYKDYIAYLLTFKDISFVKNNTIKIKDQSLSFPGVAHYYNSNRNEMVTQFGESNYYKGSHLLRETLISKKVI</sequence>
<dbReference type="Gene3D" id="3.30.565.10">
    <property type="entry name" value="Histidine kinase-like ATPase, C-terminal domain"/>
    <property type="match status" value="1"/>
</dbReference>
<gene>
    <name evidence="1" type="ORF">JCM19275_1593</name>
</gene>
<dbReference type="SUPFAM" id="SSF55874">
    <property type="entry name" value="ATPase domain of HSP90 chaperone/DNA topoisomerase II/histidine kinase"/>
    <property type="match status" value="1"/>
</dbReference>
<accession>A0A090WFA7</accession>
<dbReference type="EMBL" id="BBNT01000006">
    <property type="protein sequence ID" value="GAL75710.1"/>
    <property type="molecule type" value="Genomic_DNA"/>
</dbReference>
<dbReference type="Proteomes" id="UP000029647">
    <property type="component" value="Unassembled WGS sequence"/>
</dbReference>
<proteinExistence type="predicted"/>
<dbReference type="InterPro" id="IPR036890">
    <property type="entry name" value="HATPase_C_sf"/>
</dbReference>
<name>A0A090WFA7_NONUL</name>